<feature type="transmembrane region" description="Helical" evidence="9">
    <location>
        <begin position="183"/>
        <end position="203"/>
    </location>
</feature>
<keyword evidence="6 9" id="KW-1133">Transmembrane helix</keyword>
<proteinExistence type="inferred from homology"/>
<evidence type="ECO:0000313" key="12">
    <source>
        <dbReference type="Proteomes" id="UP000238083"/>
    </source>
</evidence>
<dbReference type="PANTHER" id="PTHR23502:SF132">
    <property type="entry name" value="POLYAMINE TRANSPORTER 2-RELATED"/>
    <property type="match status" value="1"/>
</dbReference>
<dbReference type="InterPro" id="IPR005829">
    <property type="entry name" value="Sugar_transporter_CS"/>
</dbReference>
<protein>
    <submittedName>
        <fullName evidence="11">DHA1 family bicyclomycin/chloramphenicol resistance-like MFS transporter</fullName>
    </submittedName>
</protein>
<dbReference type="Pfam" id="PF07690">
    <property type="entry name" value="MFS_1"/>
    <property type="match status" value="1"/>
</dbReference>
<keyword evidence="3" id="KW-0813">Transport</keyword>
<name>A0A2T0QTI5_9ACTN</name>
<keyword evidence="7 9" id="KW-0472">Membrane</keyword>
<feature type="transmembrane region" description="Helical" evidence="9">
    <location>
        <begin position="122"/>
        <end position="140"/>
    </location>
</feature>
<reference evidence="11 12" key="1">
    <citation type="submission" date="2018-03" db="EMBL/GenBank/DDBJ databases">
        <title>Genomic Encyclopedia of Archaeal and Bacterial Type Strains, Phase II (KMG-II): from individual species to whole genera.</title>
        <authorList>
            <person name="Goeker M."/>
        </authorList>
    </citation>
    <scope>NUCLEOTIDE SEQUENCE [LARGE SCALE GENOMIC DNA]</scope>
    <source>
        <strain evidence="11 12">DSM 19711</strain>
    </source>
</reference>
<dbReference type="InterPro" id="IPR011701">
    <property type="entry name" value="MFS"/>
</dbReference>
<comment type="subcellular location">
    <subcellularLocation>
        <location evidence="1">Cell membrane</location>
        <topology evidence="1">Multi-pass membrane protein</topology>
    </subcellularLocation>
</comment>
<evidence type="ECO:0000256" key="3">
    <source>
        <dbReference type="ARBA" id="ARBA00022448"/>
    </source>
</evidence>
<dbReference type="CDD" id="cd17320">
    <property type="entry name" value="MFS_MdfA_MDR_like"/>
    <property type="match status" value="1"/>
</dbReference>
<dbReference type="InterPro" id="IPR004812">
    <property type="entry name" value="Efflux_drug-R_Bcr/CmlA"/>
</dbReference>
<dbReference type="AlphaFoldDB" id="A0A2T0QTI5"/>
<evidence type="ECO:0000256" key="5">
    <source>
        <dbReference type="ARBA" id="ARBA00022692"/>
    </source>
</evidence>
<dbReference type="Gene3D" id="1.20.1720.10">
    <property type="entry name" value="Multidrug resistance protein D"/>
    <property type="match status" value="1"/>
</dbReference>
<feature type="region of interest" description="Disordered" evidence="8">
    <location>
        <begin position="235"/>
        <end position="255"/>
    </location>
</feature>
<feature type="domain" description="Major facilitator superfamily (MFS) profile" evidence="10">
    <location>
        <begin position="55"/>
        <end position="456"/>
    </location>
</feature>
<dbReference type="PROSITE" id="PS50850">
    <property type="entry name" value="MFS"/>
    <property type="match status" value="1"/>
</dbReference>
<feature type="transmembrane region" description="Helical" evidence="9">
    <location>
        <begin position="53"/>
        <end position="73"/>
    </location>
</feature>
<dbReference type="PROSITE" id="PS00216">
    <property type="entry name" value="SUGAR_TRANSPORT_1"/>
    <property type="match status" value="1"/>
</dbReference>
<sequence>MEGTSASCCVLLARRCACTSHEAPEDTLRMTAPPTQPAARTTRSTTPRTPTTAGLVVLLGAMAALGAVTIDLYLPSLPQVAVDLDTTAARTQLTITGVLVGAGLGQLVVGPLSDAFGRRKPAAVGFVVYVLAALLCAIAPNLPALVAFRVLSGVGASAGAVIGMAVIRDLFTGPAAARLQSRLVLVIGVAPLFAPTVGGAIAAHTGWRVVLALLAVAGAGVLLAVWRRLPETRPELTDTPAQARAEDERAPVTPPRPGRVLRTFTGYGALLRDGRFLAFAAMPGLALATIMSYVSTSVFVLQDGFGLSGTGFAVYFAVNGTALVGGTQLNAALVERFGSARLLRVGIVAALVFGLALAAALLVRTDQLLLFAAPLYLLLLSLGLIMPNAVTLALEPYGDSAGAAAALVTALQSGVGGLVGVLVGVLGGDEHAMGIVVGSAVVLNVLLLLSVSRRVRPHR</sequence>
<comment type="similarity">
    <text evidence="2">Belongs to the major facilitator superfamily. Bcr/CmlA family.</text>
</comment>
<evidence type="ECO:0000256" key="7">
    <source>
        <dbReference type="ARBA" id="ARBA00023136"/>
    </source>
</evidence>
<evidence type="ECO:0000256" key="1">
    <source>
        <dbReference type="ARBA" id="ARBA00004651"/>
    </source>
</evidence>
<dbReference type="EMBL" id="PVZF01000025">
    <property type="protein sequence ID" value="PRY08303.1"/>
    <property type="molecule type" value="Genomic_DNA"/>
</dbReference>
<feature type="transmembrane region" description="Helical" evidence="9">
    <location>
        <begin position="345"/>
        <end position="363"/>
    </location>
</feature>
<evidence type="ECO:0000256" key="4">
    <source>
        <dbReference type="ARBA" id="ARBA00022475"/>
    </source>
</evidence>
<organism evidence="11 12">
    <name type="scientific">Kineococcus rhizosphaerae</name>
    <dbReference type="NCBI Taxonomy" id="559628"/>
    <lineage>
        <taxon>Bacteria</taxon>
        <taxon>Bacillati</taxon>
        <taxon>Actinomycetota</taxon>
        <taxon>Actinomycetes</taxon>
        <taxon>Kineosporiales</taxon>
        <taxon>Kineosporiaceae</taxon>
        <taxon>Kineococcus</taxon>
    </lineage>
</organism>
<keyword evidence="5 9" id="KW-0812">Transmembrane</keyword>
<feature type="transmembrane region" description="Helical" evidence="9">
    <location>
        <begin position="93"/>
        <end position="110"/>
    </location>
</feature>
<feature type="transmembrane region" description="Helical" evidence="9">
    <location>
        <begin position="432"/>
        <end position="451"/>
    </location>
</feature>
<evidence type="ECO:0000256" key="2">
    <source>
        <dbReference type="ARBA" id="ARBA00006236"/>
    </source>
</evidence>
<evidence type="ECO:0000256" key="8">
    <source>
        <dbReference type="SAM" id="MobiDB-lite"/>
    </source>
</evidence>
<evidence type="ECO:0000259" key="10">
    <source>
        <dbReference type="PROSITE" id="PS50850"/>
    </source>
</evidence>
<dbReference type="GO" id="GO:1990961">
    <property type="term" value="P:xenobiotic detoxification by transmembrane export across the plasma membrane"/>
    <property type="evidence" value="ECO:0007669"/>
    <property type="project" value="InterPro"/>
</dbReference>
<keyword evidence="12" id="KW-1185">Reference proteome</keyword>
<evidence type="ECO:0000256" key="6">
    <source>
        <dbReference type="ARBA" id="ARBA00022989"/>
    </source>
</evidence>
<dbReference type="Proteomes" id="UP000238083">
    <property type="component" value="Unassembled WGS sequence"/>
</dbReference>
<accession>A0A2T0QTI5</accession>
<dbReference type="GO" id="GO:0042910">
    <property type="term" value="F:xenobiotic transmembrane transporter activity"/>
    <property type="evidence" value="ECO:0007669"/>
    <property type="project" value="InterPro"/>
</dbReference>
<evidence type="ECO:0000256" key="9">
    <source>
        <dbReference type="SAM" id="Phobius"/>
    </source>
</evidence>
<evidence type="ECO:0000313" key="11">
    <source>
        <dbReference type="EMBL" id="PRY08303.1"/>
    </source>
</evidence>
<feature type="region of interest" description="Disordered" evidence="8">
    <location>
        <begin position="27"/>
        <end position="49"/>
    </location>
</feature>
<comment type="caution">
    <text evidence="11">The sequence shown here is derived from an EMBL/GenBank/DDBJ whole genome shotgun (WGS) entry which is preliminary data.</text>
</comment>
<dbReference type="SUPFAM" id="SSF103473">
    <property type="entry name" value="MFS general substrate transporter"/>
    <property type="match status" value="1"/>
</dbReference>
<feature type="transmembrane region" description="Helical" evidence="9">
    <location>
        <begin position="312"/>
        <end position="333"/>
    </location>
</feature>
<dbReference type="GO" id="GO:0005886">
    <property type="term" value="C:plasma membrane"/>
    <property type="evidence" value="ECO:0007669"/>
    <property type="project" value="UniProtKB-SubCell"/>
</dbReference>
<feature type="transmembrane region" description="Helical" evidence="9">
    <location>
        <begin position="276"/>
        <end position="300"/>
    </location>
</feature>
<dbReference type="InterPro" id="IPR020846">
    <property type="entry name" value="MFS_dom"/>
</dbReference>
<feature type="transmembrane region" description="Helical" evidence="9">
    <location>
        <begin position="369"/>
        <end position="394"/>
    </location>
</feature>
<dbReference type="InterPro" id="IPR036259">
    <property type="entry name" value="MFS_trans_sf"/>
</dbReference>
<keyword evidence="4" id="KW-1003">Cell membrane</keyword>
<feature type="compositionally biased region" description="Low complexity" evidence="8">
    <location>
        <begin position="29"/>
        <end position="49"/>
    </location>
</feature>
<feature type="transmembrane region" description="Helical" evidence="9">
    <location>
        <begin position="146"/>
        <end position="171"/>
    </location>
</feature>
<gene>
    <name evidence="11" type="ORF">CLV37_1257</name>
</gene>
<dbReference type="PANTHER" id="PTHR23502">
    <property type="entry name" value="MAJOR FACILITATOR SUPERFAMILY"/>
    <property type="match status" value="1"/>
</dbReference>
<dbReference type="NCBIfam" id="TIGR00710">
    <property type="entry name" value="efflux_Bcr_CflA"/>
    <property type="match status" value="1"/>
</dbReference>
<feature type="transmembrane region" description="Helical" evidence="9">
    <location>
        <begin position="209"/>
        <end position="226"/>
    </location>
</feature>
<feature type="transmembrane region" description="Helical" evidence="9">
    <location>
        <begin position="401"/>
        <end position="426"/>
    </location>
</feature>